<evidence type="ECO:0000313" key="2">
    <source>
        <dbReference type="Proteomes" id="UP001183176"/>
    </source>
</evidence>
<proteinExistence type="predicted"/>
<dbReference type="InterPro" id="IPR036390">
    <property type="entry name" value="WH_DNA-bd_sf"/>
</dbReference>
<dbReference type="Pfam" id="PF02082">
    <property type="entry name" value="Rrf2"/>
    <property type="match status" value="1"/>
</dbReference>
<protein>
    <submittedName>
        <fullName evidence="1">Rrf2 family transcriptional regulator</fullName>
    </submittedName>
</protein>
<dbReference type="EMBL" id="JAVREH010000080">
    <property type="protein sequence ID" value="MDT0264245.1"/>
    <property type="molecule type" value="Genomic_DNA"/>
</dbReference>
<name>A0ABU2JGZ1_9ACTN</name>
<dbReference type="InterPro" id="IPR036388">
    <property type="entry name" value="WH-like_DNA-bd_sf"/>
</dbReference>
<reference evidence="2" key="1">
    <citation type="submission" date="2023-07" db="EMBL/GenBank/DDBJ databases">
        <title>30 novel species of actinomycetes from the DSMZ collection.</title>
        <authorList>
            <person name="Nouioui I."/>
        </authorList>
    </citation>
    <scope>NUCLEOTIDE SEQUENCE [LARGE SCALE GENOMIC DNA]</scope>
    <source>
        <strain evidence="2">DSM 44399</strain>
    </source>
</reference>
<dbReference type="InterPro" id="IPR000944">
    <property type="entry name" value="Tscrpt_reg_Rrf2"/>
</dbReference>
<dbReference type="Gene3D" id="1.10.10.10">
    <property type="entry name" value="Winged helix-like DNA-binding domain superfamily/Winged helix DNA-binding domain"/>
    <property type="match status" value="1"/>
</dbReference>
<dbReference type="PANTHER" id="PTHR33221:SF15">
    <property type="entry name" value="HTH-TYPE TRANSCRIPTIONAL REGULATOR YWGB-RELATED"/>
    <property type="match status" value="1"/>
</dbReference>
<dbReference type="RefSeq" id="WP_311425387.1">
    <property type="nucleotide sequence ID" value="NZ_JAVREH010000080.1"/>
</dbReference>
<keyword evidence="2" id="KW-1185">Reference proteome</keyword>
<dbReference type="PROSITE" id="PS51197">
    <property type="entry name" value="HTH_RRF2_2"/>
    <property type="match status" value="1"/>
</dbReference>
<sequence length="148" mass="16071">MATSRNTQFAVAVHVLTYLAGEGRGRTTSSDELAESTNVNPVYVRRVLGPLRDAGLVRSHPGKHGGWELCSDARDITLEQIWKLLQGGQPVLGLHGPNPRCAVGRSVQKALTALDHQVADAVATELQRLTIHDVLMQGESKPVSPHRR</sequence>
<dbReference type="PANTHER" id="PTHR33221">
    <property type="entry name" value="WINGED HELIX-TURN-HELIX TRANSCRIPTIONAL REGULATOR, RRF2 FAMILY"/>
    <property type="match status" value="1"/>
</dbReference>
<evidence type="ECO:0000313" key="1">
    <source>
        <dbReference type="EMBL" id="MDT0264245.1"/>
    </source>
</evidence>
<gene>
    <name evidence="1" type="ORF">RM423_23025</name>
</gene>
<dbReference type="SUPFAM" id="SSF46785">
    <property type="entry name" value="Winged helix' DNA-binding domain"/>
    <property type="match status" value="1"/>
</dbReference>
<accession>A0ABU2JGZ1</accession>
<organism evidence="1 2">
    <name type="scientific">Jatrophihabitans lederbergiae</name>
    <dbReference type="NCBI Taxonomy" id="3075547"/>
    <lineage>
        <taxon>Bacteria</taxon>
        <taxon>Bacillati</taxon>
        <taxon>Actinomycetota</taxon>
        <taxon>Actinomycetes</taxon>
        <taxon>Jatrophihabitantales</taxon>
        <taxon>Jatrophihabitantaceae</taxon>
        <taxon>Jatrophihabitans</taxon>
    </lineage>
</organism>
<dbReference type="Proteomes" id="UP001183176">
    <property type="component" value="Unassembled WGS sequence"/>
</dbReference>
<comment type="caution">
    <text evidence="1">The sequence shown here is derived from an EMBL/GenBank/DDBJ whole genome shotgun (WGS) entry which is preliminary data.</text>
</comment>